<name>G4STA5_META2</name>
<dbReference type="Proteomes" id="UP000008315">
    <property type="component" value="Chromosome"/>
</dbReference>
<organism evidence="2 3">
    <name type="scientific">Methylotuvimicrobium alcaliphilum (strain DSM 19304 / NCIMB 14124 / VKM B-2133 / 20Z)</name>
    <name type="common">Methylomicrobium alcaliphilum</name>
    <dbReference type="NCBI Taxonomy" id="1091494"/>
    <lineage>
        <taxon>Bacteria</taxon>
        <taxon>Pseudomonadati</taxon>
        <taxon>Pseudomonadota</taxon>
        <taxon>Gammaproteobacteria</taxon>
        <taxon>Methylococcales</taxon>
        <taxon>Methylococcaceae</taxon>
        <taxon>Methylotuvimicrobium</taxon>
    </lineage>
</organism>
<keyword evidence="3" id="KW-1185">Reference proteome</keyword>
<evidence type="ECO:0000313" key="2">
    <source>
        <dbReference type="EMBL" id="CCE23858.1"/>
    </source>
</evidence>
<reference evidence="3" key="1">
    <citation type="journal article" date="2012" name="J. Bacteriol.">
        <title>Genome sequence of the haloalkaliphilic methanotrophic bacterium Methylomicrobium alcaliphilum 20Z.</title>
        <authorList>
            <person name="Vuilleumier S."/>
            <person name="Khmelenina V.N."/>
            <person name="Bringel F."/>
            <person name="Reshetnikov A.S."/>
            <person name="Lajus A."/>
            <person name="Mangenot S."/>
            <person name="Rouy Z."/>
            <person name="Op den Camp H.J."/>
            <person name="Jetten M.S."/>
            <person name="Dispirito A.A."/>
            <person name="Dunfield P."/>
            <person name="Klotz M.G."/>
            <person name="Semrau J.D."/>
            <person name="Stein L.Y."/>
            <person name="Barbe V."/>
            <person name="Medigue C."/>
            <person name="Trotsenko Y.A."/>
            <person name="Kalyuzhnaya M.G."/>
        </authorList>
    </citation>
    <scope>NUCLEOTIDE SEQUENCE [LARGE SCALE GENOMIC DNA]</scope>
    <source>
        <strain evidence="3">DSM 19304 / NCIMB 14124 / VKM B-2133 / 20Z</strain>
    </source>
</reference>
<evidence type="ECO:0000256" key="1">
    <source>
        <dbReference type="SAM" id="MobiDB-lite"/>
    </source>
</evidence>
<dbReference type="PATRIC" id="fig|271065.3.peg.2233"/>
<dbReference type="EMBL" id="FO082060">
    <property type="protein sequence ID" value="CCE23858.1"/>
    <property type="molecule type" value="Genomic_DNA"/>
</dbReference>
<feature type="compositionally biased region" description="Basic and acidic residues" evidence="1">
    <location>
        <begin position="14"/>
        <end position="28"/>
    </location>
</feature>
<protein>
    <submittedName>
        <fullName evidence="2">Uncharacterized protein</fullName>
    </submittedName>
</protein>
<proteinExistence type="predicted"/>
<feature type="region of interest" description="Disordered" evidence="1">
    <location>
        <begin position="1"/>
        <end position="35"/>
    </location>
</feature>
<sequence length="1465" mass="163340">MANSDCKQNTDASRLAHEGSSRDLRVPKALDPNHVPVNERGPEYGLVFAKAYSAYLNYYDPNNSVTGDWQSFFDKDVSVLLAVAAIQDVDAYRSAVKAYFDFLNNSGNRTQAEALKQRLGFLFSIAATMAKRLDRLKENLPVDTALKNLLQNRIRSQSAQGFKRLIAYYKAYESDFGLTADELDVAAELTIFGQEAQAFGDIYRRPFSKDWIIGNFPDWPHYIDSIVKDAGVFGPLLDPSNPNYWFSIHNSIASHNLFTSIFDDFLKIYARIVVEAKQELEHSFIQNGNHEPHYALLIAFLRLFEGTRAEINTLTSRHLDFYYRDILQLKEKPAEPPRVHLLAELAKHADSHLFDSGVSFKAGKDESGIEAFFTNDRDFIANKAKVAALKTVYRHGGEAVAELGVNAAKQSGRYYASPVADSEDGLGEKLTNEEQSWHPFFNKRYSNAQLDSIAMPEAELGFAIASHYLWLAEGERTVTVEFYLSDITFNTLPGDLKADLVCSLSTEEGWLEKSAMKFESVQGRLQLKIKLSGADPAITAYSPKVHGFDFSTNLPILLVKFRHQSDRLYPVALLANAVLDKIGLNVAVKGLRTLKVSNDFGSVVASKPFQPFGPAPVANSSLILGSKEAFQKRLLSAKVNLQWQNPPEPFGTQVNIKIDYLQSGTWKQATSETKAITSDSYSLDSEINQTIVDAADFNEPVFYNSAARHGFVRFSTSEGFGQDKYEKALIDYIRKLMDNDKELAKGVQTAVDFIGQINTRVQEFNDLHNSVIENLSQLPTQMAEVTNDLIERFPEVIQNTEKVFEKINQVYVEMTGEIGPAIRNLLQQSFDVEIDLVGVNDWSNLPGLLTPDDASEGVPDLIGRLNETVTRLSNLKNTVVNIAKEIEEKTGVTNLTQTINTFMSLVANTHDDINRIASEMIKLDNAGKWVTEKTSVVMSAGSQLIEDFGAQTIQFNNNVAGLVAGVSTMVEGIGEVLGDEPIKPKPPVGPWMTELTLDYTTDEQMIALDSTDSGIWRNRQAFFFHLAPFGHCEQHPFLNSTRKVYLIPGFRFQQNHDEIMSEAEFYIGLTGLEPPQNLSLLFQVADGTADPLTIKPDPHIHWSYLRGNEWIAFKKDEVEDGAGGLLNSGIIRFALPNDADNNNSILPPGMHWLRAAVASHSEAVCRLQAVSAQALQATFSDRGNDPGFSAKPLKAGTISKLERPNAAVKKIEQPFSAFGGRGAETPSAFYTRVSERLRHKDRAVALWDYEHLVLEAFPQIYRVKCLNHTQYEPGENGDFIYRELAPGHVTLVAIPNLRFQTYRDPLKPYTSLGLLDEIKDFLSSRVPCFVNLHVRNPRFETVHCSCKVRFHEGFDETFYRNTLRQAITRFLSPWAFANDAKPSFGGKIHQSVLIRFIEEQTYVDYLTDFVLYHDSGGATGDVAVHEAAGSTAASILVSAPAGEHQIDVIKPAAVHELGETCPCEP</sequence>
<accession>G4STA5</accession>
<dbReference type="STRING" id="1091494.MEALZ_2172"/>
<dbReference type="RefSeq" id="WP_014148645.1">
    <property type="nucleotide sequence ID" value="NC_016112.1"/>
</dbReference>
<feature type="compositionally biased region" description="Polar residues" evidence="1">
    <location>
        <begin position="1"/>
        <end position="12"/>
    </location>
</feature>
<gene>
    <name evidence="2" type="ordered locus">MEALZ_2172</name>
</gene>
<dbReference type="KEGG" id="mah:MEALZ_2172"/>
<evidence type="ECO:0000313" key="3">
    <source>
        <dbReference type="Proteomes" id="UP000008315"/>
    </source>
</evidence>
<dbReference type="HOGENOM" id="CLU_006486_0_0_6"/>